<accession>A0A7J6SM58</accession>
<sequence length="468" mass="49770">MARSTRQPVGSGVSFWPAQAVRSDRVTAAEELRRKLETGMAAVEGEGPAVGIEPAASPVTACEIVHRSTKELNGKLYVVTVWLHLYEHDEADGQGGRCPHGGTFIAPEGLVKGGTVLARALLERCAGETGGAPSSLIVVISDLEGVTLLEEISLVRQTPMSAAEVKRMAASITLGLEGDIQIEAPGDEASLRRRALVPPAHAWIPVLPRTDQTCLGADLSADEWLKLEVWLMSFDGGLAVLRLLDATGSLLYTLGVCMDTAGGTAALVDGIVSRLVGIRDRRSGGRLRDIILAPSSTSSGGGPPINPKLGGLWSRLSSGREQQPSRDEYPTACEPPPSDSPLERDGKPILLRPISDSRRVAAPAKPLPVAVVTRLISWSPPSSTAPETALLRVSASQQTEAPLLMDVLCYAPMRRETVAVGQLDMAEVCRRVSEDLGFSEDIDRLPQLAKAAIKGLCFRAVVLWIEGD</sequence>
<organism evidence="2 3">
    <name type="scientific">Perkinsus olseni</name>
    <name type="common">Perkinsus atlanticus</name>
    <dbReference type="NCBI Taxonomy" id="32597"/>
    <lineage>
        <taxon>Eukaryota</taxon>
        <taxon>Sar</taxon>
        <taxon>Alveolata</taxon>
        <taxon>Perkinsozoa</taxon>
        <taxon>Perkinsea</taxon>
        <taxon>Perkinsida</taxon>
        <taxon>Perkinsidae</taxon>
        <taxon>Perkinsus</taxon>
    </lineage>
</organism>
<evidence type="ECO:0000313" key="3">
    <source>
        <dbReference type="Proteomes" id="UP000553632"/>
    </source>
</evidence>
<name>A0A7J6SM58_PEROL</name>
<dbReference type="EMBL" id="JABANO010017116">
    <property type="protein sequence ID" value="KAF4734039.1"/>
    <property type="molecule type" value="Genomic_DNA"/>
</dbReference>
<evidence type="ECO:0000256" key="1">
    <source>
        <dbReference type="SAM" id="MobiDB-lite"/>
    </source>
</evidence>
<dbReference type="AlphaFoldDB" id="A0A7J6SM58"/>
<keyword evidence="3" id="KW-1185">Reference proteome</keyword>
<evidence type="ECO:0000313" key="2">
    <source>
        <dbReference type="EMBL" id="KAF4734039.1"/>
    </source>
</evidence>
<reference evidence="2 3" key="1">
    <citation type="submission" date="2020-04" db="EMBL/GenBank/DDBJ databases">
        <title>Perkinsus olseni comparative genomics.</title>
        <authorList>
            <person name="Bogema D.R."/>
        </authorList>
    </citation>
    <scope>NUCLEOTIDE SEQUENCE [LARGE SCALE GENOMIC DNA]</scope>
    <source>
        <strain evidence="2 3">ATCC PRA-207</strain>
    </source>
</reference>
<comment type="caution">
    <text evidence="2">The sequence shown here is derived from an EMBL/GenBank/DDBJ whole genome shotgun (WGS) entry which is preliminary data.</text>
</comment>
<feature type="region of interest" description="Disordered" evidence="1">
    <location>
        <begin position="292"/>
        <end position="348"/>
    </location>
</feature>
<proteinExistence type="predicted"/>
<protein>
    <submittedName>
        <fullName evidence="2">Uncharacterized protein</fullName>
    </submittedName>
</protein>
<dbReference type="Proteomes" id="UP000553632">
    <property type="component" value="Unassembled WGS sequence"/>
</dbReference>
<gene>
    <name evidence="2" type="ORF">FOZ63_004608</name>
</gene>